<reference evidence="1" key="1">
    <citation type="submission" date="2023-11" db="EMBL/GenBank/DDBJ databases">
        <authorList>
            <person name="Poullet M."/>
        </authorList>
    </citation>
    <scope>NUCLEOTIDE SEQUENCE</scope>
    <source>
        <strain evidence="1">E1834</strain>
    </source>
</reference>
<dbReference type="Proteomes" id="UP001497535">
    <property type="component" value="Unassembled WGS sequence"/>
</dbReference>
<sequence>MDEENAIMNIIEGTGNIKKNVRFKNLFTALEYYFGVDKWCEDCLEFLFSGAGGENLIVIDEERFQFCLYMCSDCLKLTNYKNYKFKHTII</sequence>
<organism evidence="1 2">
    <name type="scientific">Meloidogyne enterolobii</name>
    <name type="common">Root-knot nematode worm</name>
    <name type="synonym">Meloidogyne mayaguensis</name>
    <dbReference type="NCBI Taxonomy" id="390850"/>
    <lineage>
        <taxon>Eukaryota</taxon>
        <taxon>Metazoa</taxon>
        <taxon>Ecdysozoa</taxon>
        <taxon>Nematoda</taxon>
        <taxon>Chromadorea</taxon>
        <taxon>Rhabditida</taxon>
        <taxon>Tylenchina</taxon>
        <taxon>Tylenchomorpha</taxon>
        <taxon>Tylenchoidea</taxon>
        <taxon>Meloidogynidae</taxon>
        <taxon>Meloidogyninae</taxon>
        <taxon>Meloidogyne</taxon>
    </lineage>
</organism>
<gene>
    <name evidence="1" type="ORF">MENTE1834_LOCUS395</name>
</gene>
<keyword evidence="2" id="KW-1185">Reference proteome</keyword>
<name>A0ACB0XKE8_MELEN</name>
<evidence type="ECO:0000313" key="2">
    <source>
        <dbReference type="Proteomes" id="UP001497535"/>
    </source>
</evidence>
<comment type="caution">
    <text evidence="1">The sequence shown here is derived from an EMBL/GenBank/DDBJ whole genome shotgun (WGS) entry which is preliminary data.</text>
</comment>
<evidence type="ECO:0000313" key="1">
    <source>
        <dbReference type="EMBL" id="CAK5006125.1"/>
    </source>
</evidence>
<accession>A0ACB0XKE8</accession>
<proteinExistence type="predicted"/>
<dbReference type="EMBL" id="CAVMJV010000001">
    <property type="protein sequence ID" value="CAK5006125.1"/>
    <property type="molecule type" value="Genomic_DNA"/>
</dbReference>
<protein>
    <submittedName>
        <fullName evidence="1">Uncharacterized protein</fullName>
    </submittedName>
</protein>